<accession>A0A9W9A992</accession>
<reference evidence="2" key="1">
    <citation type="submission" date="2022-08" db="EMBL/GenBank/DDBJ databases">
        <title>A Global Phylogenomic Analysis of the Shiitake Genus Lentinula.</title>
        <authorList>
            <consortium name="DOE Joint Genome Institute"/>
            <person name="Sierra-Patev S."/>
            <person name="Min B."/>
            <person name="Naranjo-Ortiz M."/>
            <person name="Looney B."/>
            <person name="Konkel Z."/>
            <person name="Slot J.C."/>
            <person name="Sakamoto Y."/>
            <person name="Steenwyk J.L."/>
            <person name="Rokas A."/>
            <person name="Carro J."/>
            <person name="Camarero S."/>
            <person name="Ferreira P."/>
            <person name="Molpeceres G."/>
            <person name="Ruiz-Duenas F.J."/>
            <person name="Serrano A."/>
            <person name="Henrissat B."/>
            <person name="Drula E."/>
            <person name="Hughes K.W."/>
            <person name="Mata J.L."/>
            <person name="Ishikawa N.K."/>
            <person name="Vargas-Isla R."/>
            <person name="Ushijima S."/>
            <person name="Smith C.A."/>
            <person name="Ahrendt S."/>
            <person name="Andreopoulos W."/>
            <person name="He G."/>
            <person name="Labutti K."/>
            <person name="Lipzen A."/>
            <person name="Ng V."/>
            <person name="Riley R."/>
            <person name="Sandor L."/>
            <person name="Barry K."/>
            <person name="Martinez A.T."/>
            <person name="Xiao Y."/>
            <person name="Gibbons J.G."/>
            <person name="Terashima K."/>
            <person name="Grigoriev I.V."/>
            <person name="Hibbett D.S."/>
        </authorList>
    </citation>
    <scope>NUCLEOTIDE SEQUENCE</scope>
    <source>
        <strain evidence="2">JLM2183</strain>
    </source>
</reference>
<proteinExistence type="predicted"/>
<keyword evidence="3" id="KW-1185">Reference proteome</keyword>
<dbReference type="OrthoDB" id="2953222at2759"/>
<dbReference type="EMBL" id="JAOTPV010000010">
    <property type="protein sequence ID" value="KAJ4477425.1"/>
    <property type="molecule type" value="Genomic_DNA"/>
</dbReference>
<gene>
    <name evidence="2" type="ORF">J3R30DRAFT_218267</name>
</gene>
<organism evidence="2 3">
    <name type="scientific">Lentinula aciculospora</name>
    <dbReference type="NCBI Taxonomy" id="153920"/>
    <lineage>
        <taxon>Eukaryota</taxon>
        <taxon>Fungi</taxon>
        <taxon>Dikarya</taxon>
        <taxon>Basidiomycota</taxon>
        <taxon>Agaricomycotina</taxon>
        <taxon>Agaricomycetes</taxon>
        <taxon>Agaricomycetidae</taxon>
        <taxon>Agaricales</taxon>
        <taxon>Marasmiineae</taxon>
        <taxon>Omphalotaceae</taxon>
        <taxon>Lentinula</taxon>
    </lineage>
</organism>
<feature type="region of interest" description="Disordered" evidence="1">
    <location>
        <begin position="1"/>
        <end position="214"/>
    </location>
</feature>
<dbReference type="AlphaFoldDB" id="A0A9W9A992"/>
<feature type="compositionally biased region" description="Basic and acidic residues" evidence="1">
    <location>
        <begin position="31"/>
        <end position="43"/>
    </location>
</feature>
<feature type="compositionally biased region" description="Polar residues" evidence="1">
    <location>
        <begin position="50"/>
        <end position="60"/>
    </location>
</feature>
<feature type="compositionally biased region" description="Polar residues" evidence="1">
    <location>
        <begin position="181"/>
        <end position="194"/>
    </location>
</feature>
<evidence type="ECO:0000313" key="2">
    <source>
        <dbReference type="EMBL" id="KAJ4477425.1"/>
    </source>
</evidence>
<feature type="compositionally biased region" description="Polar residues" evidence="1">
    <location>
        <begin position="110"/>
        <end position="127"/>
    </location>
</feature>
<feature type="compositionally biased region" description="Low complexity" evidence="1">
    <location>
        <begin position="315"/>
        <end position="326"/>
    </location>
</feature>
<sequence length="540" mass="59356">MFLKRSLSEPAAPRPTRPRLQLTPEENIGNEPRESSLHDEEGNHAGYDFGQQTLPSSTPAEDSYSSSLFSSVSTGGEYRHHANSYPAPSLGPVRGRSTYRSSPHPYPLPSSGTIWASPRMQNSPNVVTASTSSSDSSSTMTLAVPSTSYSSLSSALPASGDYRDYDNDGSSRGSLIEERSMSGSPIRSQISSVPLSGPLQFPSTDTHSDEIQQRRRAWSIRSTLTPQHTLPRFFGYHRSAENINSNITDGSFSFAPDNALSNQRPVSRASLPPSRPGSPIGSEFQPGRRNVFPKQSHRRTSTWGEHWSYLRPPNHDSSPSPSPSASPHREPMSSSVGSAQTPLSWQQVETERRREFVTGFMMESQEEGDPATQITDKEKDVDLAQLMSTDKMGWEQRLPVWPIHQSVLSAEVAGTSTEIQSQAHDTISWTPASPGRTGYVTSIVDPHLYDSESYHQSSKPHQEHVNVPSSSYSTLSGWAGEELDNRIMDPSSPDTFYSSRPGVIGEPVMVFTTPSPLYRLAHLPETSLESQRKPLPEDAE</sequence>
<feature type="compositionally biased region" description="Low complexity" evidence="1">
    <location>
        <begin position="63"/>
        <end position="73"/>
    </location>
</feature>
<dbReference type="Proteomes" id="UP001150266">
    <property type="component" value="Unassembled WGS sequence"/>
</dbReference>
<feature type="region of interest" description="Disordered" evidence="1">
    <location>
        <begin position="453"/>
        <end position="474"/>
    </location>
</feature>
<feature type="region of interest" description="Disordered" evidence="1">
    <location>
        <begin position="254"/>
        <end position="350"/>
    </location>
</feature>
<feature type="compositionally biased region" description="Polar residues" evidence="1">
    <location>
        <begin position="332"/>
        <end position="348"/>
    </location>
</feature>
<evidence type="ECO:0000256" key="1">
    <source>
        <dbReference type="SAM" id="MobiDB-lite"/>
    </source>
</evidence>
<comment type="caution">
    <text evidence="2">The sequence shown here is derived from an EMBL/GenBank/DDBJ whole genome shotgun (WGS) entry which is preliminary data.</text>
</comment>
<feature type="compositionally biased region" description="Low complexity" evidence="1">
    <location>
        <begin position="128"/>
        <end position="159"/>
    </location>
</feature>
<name>A0A9W9A992_9AGAR</name>
<evidence type="ECO:0000313" key="3">
    <source>
        <dbReference type="Proteomes" id="UP001150266"/>
    </source>
</evidence>
<protein>
    <submittedName>
        <fullName evidence="2">Uncharacterized protein</fullName>
    </submittedName>
</protein>